<organism evidence="1 2">
    <name type="scientific">Segatella copri</name>
    <dbReference type="NCBI Taxonomy" id="165179"/>
    <lineage>
        <taxon>Bacteria</taxon>
        <taxon>Pseudomonadati</taxon>
        <taxon>Bacteroidota</taxon>
        <taxon>Bacteroidia</taxon>
        <taxon>Bacteroidales</taxon>
        <taxon>Prevotellaceae</taxon>
        <taxon>Segatella</taxon>
    </lineage>
</organism>
<dbReference type="Proteomes" id="UP000283672">
    <property type="component" value="Unassembled WGS sequence"/>
</dbReference>
<protein>
    <submittedName>
        <fullName evidence="1">Uncharacterized protein</fullName>
    </submittedName>
</protein>
<accession>A0AA92VDA1</accession>
<name>A0AA92VDA1_9BACT</name>
<dbReference type="AlphaFoldDB" id="A0AA92VDA1"/>
<gene>
    <name evidence="1" type="ORF">DW026_06970</name>
</gene>
<evidence type="ECO:0000313" key="1">
    <source>
        <dbReference type="EMBL" id="RHL39079.1"/>
    </source>
</evidence>
<evidence type="ECO:0000313" key="2">
    <source>
        <dbReference type="Proteomes" id="UP000283672"/>
    </source>
</evidence>
<proteinExistence type="predicted"/>
<reference evidence="1 2" key="1">
    <citation type="submission" date="2018-08" db="EMBL/GenBank/DDBJ databases">
        <title>A genome reference for cultivated species of the human gut microbiota.</title>
        <authorList>
            <person name="Zou Y."/>
            <person name="Xue W."/>
            <person name="Luo G."/>
        </authorList>
    </citation>
    <scope>NUCLEOTIDE SEQUENCE [LARGE SCALE GENOMIC DNA]</scope>
    <source>
        <strain evidence="1 2">AF38-11</strain>
    </source>
</reference>
<dbReference type="EMBL" id="QROP01000013">
    <property type="protein sequence ID" value="RHL39079.1"/>
    <property type="molecule type" value="Genomic_DNA"/>
</dbReference>
<comment type="caution">
    <text evidence="1">The sequence shown here is derived from an EMBL/GenBank/DDBJ whole genome shotgun (WGS) entry which is preliminary data.</text>
</comment>
<sequence length="143" mass="16162">MAVPFFLLTLQEVLKYHGMKKIILMLVIVLITMGAKAQSVVQTEDGKYPVYCTMMAYNAWGIGKIKIQLDLGEVSSGHSFEAIWDENGKPMKFNTAMDAVNYMAKRGWKLEMTTAVQNVVHYIMVKRISKDSEIREGLVAKPE</sequence>